<dbReference type="GeneID" id="36841043"/>
<dbReference type="EMBL" id="MH427217">
    <property type="protein sequence ID" value="AWU47091.1"/>
    <property type="molecule type" value="Genomic_DNA"/>
</dbReference>
<evidence type="ECO:0000256" key="7">
    <source>
        <dbReference type="SAM" id="Phobius"/>
    </source>
</evidence>
<feature type="transmembrane region" description="Helical" evidence="7">
    <location>
        <begin position="49"/>
        <end position="70"/>
    </location>
</feature>
<reference evidence="8" key="1">
    <citation type="submission" date="2018-05" db="EMBL/GenBank/DDBJ databases">
        <title>Complete Genome Sequence of a Novel Sea Otter Poxvirus.</title>
        <authorList>
            <person name="Jacob J.M."/>
            <person name="Subramaniam K."/>
            <person name="Tu S.-L."/>
            <person name="Nielsen O."/>
            <person name="Tuomi P.A."/>
            <person name="Upton C."/>
            <person name="Waltzek T.B."/>
        </authorList>
    </citation>
    <scope>NUCLEOTIDE SEQUENCE [LARGE SCALE GENOMIC DNA]</scope>
    <source>
        <strain evidence="8">ELK</strain>
    </source>
</reference>
<evidence type="ECO:0000256" key="1">
    <source>
        <dbReference type="ARBA" id="ARBA00004385"/>
    </source>
</evidence>
<sequence length="78" mass="8821">MDTYNTINMIIMTIIMLIMVISGGVMIFRTLAPTRMISFMAPTKARLLYVMEIIAVFIFIPGTIALYSSYIKALFSCK</sequence>
<keyword evidence="2 7" id="KW-0812">Transmembrane</keyword>
<keyword evidence="6 7" id="KW-0472">Membrane</keyword>
<evidence type="ECO:0000256" key="5">
    <source>
        <dbReference type="ARBA" id="ARBA00022989"/>
    </source>
</evidence>
<dbReference type="Pfam" id="PF04713">
    <property type="entry name" value="Pox_I5"/>
    <property type="match status" value="1"/>
</dbReference>
<keyword evidence="3" id="KW-0946">Virion</keyword>
<keyword evidence="5 7" id="KW-1133">Transmembrane helix</keyword>
<evidence type="ECO:0000256" key="4">
    <source>
        <dbReference type="ARBA" id="ARBA00022921"/>
    </source>
</evidence>
<dbReference type="Proteomes" id="UP000249273">
    <property type="component" value="Segment"/>
</dbReference>
<evidence type="ECO:0000256" key="2">
    <source>
        <dbReference type="ARBA" id="ARBA00022692"/>
    </source>
</evidence>
<evidence type="ECO:0000313" key="9">
    <source>
        <dbReference type="Proteomes" id="UP000249273"/>
    </source>
</evidence>
<gene>
    <name evidence="8" type="primary">SOPV-ELK-046</name>
</gene>
<evidence type="ECO:0000313" key="8">
    <source>
        <dbReference type="EMBL" id="AWU47091.1"/>
    </source>
</evidence>
<organism evidence="8">
    <name type="scientific">Sea otter poxvirus</name>
    <dbReference type="NCBI Taxonomy" id="1416741"/>
    <lineage>
        <taxon>Viruses</taxon>
        <taxon>Varidnaviria</taxon>
        <taxon>Bamfordvirae</taxon>
        <taxon>Nucleocytoviricota</taxon>
        <taxon>Pokkesviricetes</taxon>
        <taxon>Chitovirales</taxon>
        <taxon>Poxviridae</taxon>
        <taxon>Chordopoxvirinae</taxon>
        <taxon>Mustelpoxvirus</taxon>
        <taxon>Mustelpoxvirus seaotterpox</taxon>
        <taxon>Sea otterpox virus</taxon>
    </lineage>
</organism>
<accession>A0A2U9QHK7</accession>
<keyword evidence="9" id="KW-1185">Reference proteome</keyword>
<dbReference type="KEGG" id="vg:36841043"/>
<protein>
    <submittedName>
        <fullName evidence="8">IMV protein</fullName>
    </submittedName>
</protein>
<dbReference type="GO" id="GO:0055036">
    <property type="term" value="C:virion membrane"/>
    <property type="evidence" value="ECO:0007669"/>
    <property type="project" value="UniProtKB-SubCell"/>
</dbReference>
<dbReference type="PIRSF" id="PIRSF003768">
    <property type="entry name" value="VAC_I5L"/>
    <property type="match status" value="1"/>
</dbReference>
<dbReference type="InterPro" id="IPR006803">
    <property type="entry name" value="Poxvirus_I5"/>
</dbReference>
<evidence type="ECO:0000256" key="3">
    <source>
        <dbReference type="ARBA" id="ARBA00022844"/>
    </source>
</evidence>
<keyword evidence="4" id="KW-0426">Late protein</keyword>
<dbReference type="RefSeq" id="YP_009480584.1">
    <property type="nucleotide sequence ID" value="NC_037656.1"/>
</dbReference>
<name>A0A2U9QHK7_9POXV</name>
<proteinExistence type="predicted"/>
<feature type="transmembrane region" description="Helical" evidence="7">
    <location>
        <begin position="6"/>
        <end position="28"/>
    </location>
</feature>
<evidence type="ECO:0000256" key="6">
    <source>
        <dbReference type="ARBA" id="ARBA00023136"/>
    </source>
</evidence>
<comment type="subcellular location">
    <subcellularLocation>
        <location evidence="1">Virion membrane</location>
        <topology evidence="1">Multi-pass membrane protein</topology>
    </subcellularLocation>
</comment>
<dbReference type="OrthoDB" id="24908at10239"/>